<comment type="caution">
    <text evidence="1">The sequence shown here is derived from an EMBL/GenBank/DDBJ whole genome shotgun (WGS) entry which is preliminary data.</text>
</comment>
<dbReference type="RefSeq" id="WP_183443011.1">
    <property type="nucleotide sequence ID" value="NZ_JACHXD010000015.1"/>
</dbReference>
<evidence type="ECO:0000313" key="2">
    <source>
        <dbReference type="Proteomes" id="UP000541535"/>
    </source>
</evidence>
<keyword evidence="2" id="KW-1185">Reference proteome</keyword>
<reference evidence="1 2" key="1">
    <citation type="submission" date="2020-08" db="EMBL/GenBank/DDBJ databases">
        <title>Genomic Encyclopedia of Type Strains, Phase III (KMG-III): the genomes of soil and plant-associated and newly described type strains.</title>
        <authorList>
            <person name="Whitman W."/>
        </authorList>
    </citation>
    <scope>NUCLEOTIDE SEQUENCE [LARGE SCALE GENOMIC DNA]</scope>
    <source>
        <strain evidence="1 2">CECT 8897</strain>
    </source>
</reference>
<evidence type="ECO:0000313" key="1">
    <source>
        <dbReference type="EMBL" id="MBB3121283.1"/>
    </source>
</evidence>
<proteinExistence type="predicted"/>
<organism evidence="1 2">
    <name type="scientific">Pseudoduganella violacea</name>
    <dbReference type="NCBI Taxonomy" id="1715466"/>
    <lineage>
        <taxon>Bacteria</taxon>
        <taxon>Pseudomonadati</taxon>
        <taxon>Pseudomonadota</taxon>
        <taxon>Betaproteobacteria</taxon>
        <taxon>Burkholderiales</taxon>
        <taxon>Oxalobacteraceae</taxon>
        <taxon>Telluria group</taxon>
        <taxon>Pseudoduganella</taxon>
    </lineage>
</organism>
<dbReference type="EMBL" id="JACHXD010000015">
    <property type="protein sequence ID" value="MBB3121283.1"/>
    <property type="molecule type" value="Genomic_DNA"/>
</dbReference>
<dbReference type="AlphaFoldDB" id="A0A7W5FWH5"/>
<name>A0A7W5FWH5_9BURK</name>
<dbReference type="Proteomes" id="UP000541535">
    <property type="component" value="Unassembled WGS sequence"/>
</dbReference>
<accession>A0A7W5FWH5</accession>
<gene>
    <name evidence="1" type="ORF">FHS03_004361</name>
</gene>
<sequence>MIDKHVVKVIVDFAIFLEFADQDTVDADAAMAALEQLSAELQKAPDNVKADLTKSFHDISHEYGPRAGFVTDLAPILGLVE</sequence>
<protein>
    <submittedName>
        <fullName evidence="1">Uncharacterized protein</fullName>
    </submittedName>
</protein>